<dbReference type="EMBL" id="LAZR01004299">
    <property type="protein sequence ID" value="KKN09878.1"/>
    <property type="molecule type" value="Genomic_DNA"/>
</dbReference>
<evidence type="ECO:0000313" key="1">
    <source>
        <dbReference type="EMBL" id="KKN09878.1"/>
    </source>
</evidence>
<protein>
    <submittedName>
        <fullName evidence="1">Uncharacterized protein</fullName>
    </submittedName>
</protein>
<reference evidence="1" key="1">
    <citation type="journal article" date="2015" name="Nature">
        <title>Complex archaea that bridge the gap between prokaryotes and eukaryotes.</title>
        <authorList>
            <person name="Spang A."/>
            <person name="Saw J.H."/>
            <person name="Jorgensen S.L."/>
            <person name="Zaremba-Niedzwiedzka K."/>
            <person name="Martijn J."/>
            <person name="Lind A.E."/>
            <person name="van Eijk R."/>
            <person name="Schleper C."/>
            <person name="Guy L."/>
            <person name="Ettema T.J."/>
        </authorList>
    </citation>
    <scope>NUCLEOTIDE SEQUENCE</scope>
</reference>
<sequence>MTDINVTREELALIDHIHETLKMFGALPMERQGDMQEFGIICQRLQDFIAARATYRRITTERRLASNGGQDSGS</sequence>
<gene>
    <name evidence="1" type="ORF">LCGC14_1042180</name>
</gene>
<organism evidence="1">
    <name type="scientific">marine sediment metagenome</name>
    <dbReference type="NCBI Taxonomy" id="412755"/>
    <lineage>
        <taxon>unclassified sequences</taxon>
        <taxon>metagenomes</taxon>
        <taxon>ecological metagenomes</taxon>
    </lineage>
</organism>
<comment type="caution">
    <text evidence="1">The sequence shown here is derived from an EMBL/GenBank/DDBJ whole genome shotgun (WGS) entry which is preliminary data.</text>
</comment>
<name>A0A0F9QXN6_9ZZZZ</name>
<proteinExistence type="predicted"/>
<dbReference type="AlphaFoldDB" id="A0A0F9QXN6"/>
<accession>A0A0F9QXN6</accession>